<dbReference type="SUPFAM" id="SSF55874">
    <property type="entry name" value="ATPase domain of HSP90 chaperone/DNA topoisomerase II/histidine kinase"/>
    <property type="match status" value="1"/>
</dbReference>
<dbReference type="AlphaFoldDB" id="A0A938BUS7"/>
<name>A0A938BUS7_UNCW3</name>
<dbReference type="Proteomes" id="UP000779900">
    <property type="component" value="Unassembled WGS sequence"/>
</dbReference>
<proteinExistence type="predicted"/>
<evidence type="ECO:0000259" key="3">
    <source>
        <dbReference type="Pfam" id="PF02518"/>
    </source>
</evidence>
<evidence type="ECO:0000256" key="2">
    <source>
        <dbReference type="ARBA" id="ARBA00012438"/>
    </source>
</evidence>
<protein>
    <recommendedName>
        <fullName evidence="2">histidine kinase</fullName>
        <ecNumber evidence="2">2.7.13.3</ecNumber>
    </recommendedName>
</protein>
<dbReference type="PRINTS" id="PR00344">
    <property type="entry name" value="BCTRLSENSOR"/>
</dbReference>
<feature type="domain" description="Histidine kinase/HSP90-like ATPase" evidence="3">
    <location>
        <begin position="189"/>
        <end position="301"/>
    </location>
</feature>
<comment type="caution">
    <text evidence="4">The sequence shown here is derived from an EMBL/GenBank/DDBJ whole genome shotgun (WGS) entry which is preliminary data.</text>
</comment>
<evidence type="ECO:0000256" key="1">
    <source>
        <dbReference type="ARBA" id="ARBA00000085"/>
    </source>
</evidence>
<evidence type="ECO:0000313" key="5">
    <source>
        <dbReference type="Proteomes" id="UP000779900"/>
    </source>
</evidence>
<dbReference type="InterPro" id="IPR036890">
    <property type="entry name" value="HATPase_C_sf"/>
</dbReference>
<dbReference type="GO" id="GO:0004673">
    <property type="term" value="F:protein histidine kinase activity"/>
    <property type="evidence" value="ECO:0007669"/>
    <property type="project" value="UniProtKB-EC"/>
</dbReference>
<reference evidence="4" key="1">
    <citation type="submission" date="2019-03" db="EMBL/GenBank/DDBJ databases">
        <title>Lake Tanganyika Metagenome-Assembled Genomes (MAGs).</title>
        <authorList>
            <person name="Tran P."/>
        </authorList>
    </citation>
    <scope>NUCLEOTIDE SEQUENCE</scope>
    <source>
        <strain evidence="4">K_DeepCast_150m_m2_040</strain>
    </source>
</reference>
<keyword evidence="4" id="KW-0808">Transferase</keyword>
<keyword evidence="4" id="KW-0418">Kinase</keyword>
<dbReference type="EMBL" id="VGIR01000073">
    <property type="protein sequence ID" value="MBM3332293.1"/>
    <property type="molecule type" value="Genomic_DNA"/>
</dbReference>
<dbReference type="Gene3D" id="3.30.565.10">
    <property type="entry name" value="Histidine kinase-like ATPase, C-terminal domain"/>
    <property type="match status" value="1"/>
</dbReference>
<dbReference type="Pfam" id="PF02518">
    <property type="entry name" value="HATPase_c"/>
    <property type="match status" value="1"/>
</dbReference>
<dbReference type="InterPro" id="IPR004358">
    <property type="entry name" value="Sig_transdc_His_kin-like_C"/>
</dbReference>
<accession>A0A938BUS7</accession>
<dbReference type="InterPro" id="IPR003594">
    <property type="entry name" value="HATPase_dom"/>
</dbReference>
<organism evidence="4 5">
    <name type="scientific">candidate division WOR-3 bacterium</name>
    <dbReference type="NCBI Taxonomy" id="2052148"/>
    <lineage>
        <taxon>Bacteria</taxon>
        <taxon>Bacteria division WOR-3</taxon>
    </lineage>
</organism>
<evidence type="ECO:0000313" key="4">
    <source>
        <dbReference type="EMBL" id="MBM3332293.1"/>
    </source>
</evidence>
<dbReference type="EC" id="2.7.13.3" evidence="2"/>
<gene>
    <name evidence="4" type="ORF">FJY68_10690</name>
</gene>
<comment type="catalytic activity">
    <reaction evidence="1">
        <text>ATP + protein L-histidine = ADP + protein N-phospho-L-histidine.</text>
        <dbReference type="EC" id="2.7.13.3"/>
    </reaction>
</comment>
<sequence>MLCDGGPVIRLGRELTTSSVEVIAAALSRGVLAEARSHDCLMVDMSEVRWAYPTGIVGVLALLRYMTATLGWTTSAHFGKATVQLPARRNKNSFPAGYLNSIGFINHCERLFVDTNKTQIPFLGESRDCFAPRLYLDLRRVESGATAHPKTRDDFLAEVNAEVLSRFRRWLAEKAVLARNEPKAVIGAASALQELVTNVFDHSTTGGYAYAQQGVRSRRRYLAVVVADTGPGIHKSIQILAETLNKPEISDGEAIRLAGEKFATSKPRRIGGGRYGGGIGLSILQEVADETEGVLNVRSGNAAAHYRAGHMSIIEKGLAEYPGTYVSLYIPILNEGGAPNVDGE</sequence>